<dbReference type="STRING" id="58114.SAMN05216270_107250"/>
<dbReference type="InterPro" id="IPR017968">
    <property type="entry name" value="Acylphosphatase_CS"/>
</dbReference>
<feature type="domain" description="Acylphosphatase-like" evidence="10">
    <location>
        <begin position="8"/>
        <end position="94"/>
    </location>
</feature>
<evidence type="ECO:0000259" key="11">
    <source>
        <dbReference type="PROSITE" id="PS51163"/>
    </source>
</evidence>
<dbReference type="PIRSF" id="PIRSF006256">
    <property type="entry name" value="CMPcnvr_hdrg_mat"/>
    <property type="match status" value="1"/>
</dbReference>
<comment type="catalytic activity">
    <reaction evidence="9">
        <text>an acyl phosphate + H2O = a carboxylate + phosphate + H(+)</text>
        <dbReference type="Rhea" id="RHEA:14965"/>
        <dbReference type="ChEBI" id="CHEBI:15377"/>
        <dbReference type="ChEBI" id="CHEBI:15378"/>
        <dbReference type="ChEBI" id="CHEBI:29067"/>
        <dbReference type="ChEBI" id="CHEBI:43474"/>
        <dbReference type="ChEBI" id="CHEBI:59918"/>
        <dbReference type="EC" id="3.6.1.7"/>
    </reaction>
</comment>
<dbReference type="RefSeq" id="WP_091035771.1">
    <property type="nucleotide sequence ID" value="NZ_FNAD01000007.1"/>
</dbReference>
<dbReference type="InterPro" id="IPR043129">
    <property type="entry name" value="ATPase_NBD"/>
</dbReference>
<keyword evidence="6" id="KW-0862">Zinc</keyword>
<accession>A0A1G6XQ21</accession>
<comment type="similarity">
    <text evidence="2 8">Belongs to the carbamoyltransferase HypF family.</text>
</comment>
<gene>
    <name evidence="12" type="ORF">SAMN05216270_107250</name>
</gene>
<dbReference type="PANTHER" id="PTHR42959:SF1">
    <property type="entry name" value="CARBAMOYLTRANSFERASE HYPF"/>
    <property type="match status" value="1"/>
</dbReference>
<feature type="active site" evidence="9">
    <location>
        <position position="23"/>
    </location>
</feature>
<dbReference type="EMBL" id="FNAD01000007">
    <property type="protein sequence ID" value="SDD79406.1"/>
    <property type="molecule type" value="Genomic_DNA"/>
</dbReference>
<sequence>MRTAERTAQRIELHGIVQGVGFRPYVYRLARDCGIAGQVYNAGGDVVIEALGSNEDLESFMNRLPRETPPGAVITTMVSTPFDAQVGKRFSIGPSVAARTAAHGLTPDLATCDDCLLELFDPGDRRYRYPFLNCSSCGPRASVVEALPYDRERTTMRRFTLCPDCRGEYENPADRRFHAEPIACPACGPRLSWSGGSEEGAALAAAVRTVAAGGLIAVKGVGGYQLVCDAADEDAIARVRAVKSRPVKALAVMVPDVGGAMAAARLSDAELRLMREAARPIVLAESRGSLPRQLAPGSDRIGLFLPYSPLHHLLLTDLDRPLVVSSANLRGEPMIVDDEIAFKLGPSVDGILAHDRPIAARYDDSVAQVVDGRPRLLRRARGYAPAPIPIPDMVAKPLLAVGAQRKHTCALAVADQAVLGPHNGDLASAQAFASFTGTVDRLSRLCGADPVAVAHDLHPGYLSTQYAEGLKGLDRVGVQHHHAHVVACAAEHGVPAPFVGVAYDGLGYGSDGELWGGEVMVADYTGFERTGRFAMAPMPGGERAAERPARMAMGYLFGPEPGLGKVDLGYARGFLNQMDGQEVALIRRMIERGVHSPRISSAGRLFDAAASLLGLCDDNTFEGEAAMRLEAAARDHGGRALPWQITRRDGLWVLDPAVTLQALLVEARTRPIGQVAARFHAAIVEATATLVMITADRAGTDRVCLGGGVFANRILAEGLMDLLRGQGFEVYLGERVPPGDGGIAYGQVAILAARLARQGAS</sequence>
<dbReference type="Pfam" id="PF07503">
    <property type="entry name" value="zf-HYPF"/>
    <property type="match status" value="2"/>
</dbReference>
<dbReference type="InterPro" id="IPR004421">
    <property type="entry name" value="Carbamoyltransferase_HypF"/>
</dbReference>
<dbReference type="Pfam" id="PF17788">
    <property type="entry name" value="HypF_C"/>
    <property type="match status" value="1"/>
</dbReference>
<dbReference type="InterPro" id="IPR036046">
    <property type="entry name" value="Acylphosphatase-like_dom_sf"/>
</dbReference>
<evidence type="ECO:0000256" key="1">
    <source>
        <dbReference type="ARBA" id="ARBA00004711"/>
    </source>
</evidence>
<dbReference type="InterPro" id="IPR001792">
    <property type="entry name" value="Acylphosphatase-like_dom"/>
</dbReference>
<dbReference type="InterPro" id="IPR017945">
    <property type="entry name" value="DHBP_synth_RibB-like_a/b_dom"/>
</dbReference>
<dbReference type="EC" id="6.2.-.-" evidence="8"/>
<evidence type="ECO:0000256" key="9">
    <source>
        <dbReference type="PROSITE-ProRule" id="PRU00520"/>
    </source>
</evidence>
<proteinExistence type="inferred from homology"/>
<dbReference type="Proteomes" id="UP000198949">
    <property type="component" value="Unassembled WGS sequence"/>
</dbReference>
<feature type="domain" description="YrdC-like" evidence="11">
    <location>
        <begin position="200"/>
        <end position="382"/>
    </location>
</feature>
<evidence type="ECO:0000256" key="7">
    <source>
        <dbReference type="ARBA" id="ARBA00048220"/>
    </source>
</evidence>
<dbReference type="PROSITE" id="PS51160">
    <property type="entry name" value="ACYLPHOSPHATASE_3"/>
    <property type="match status" value="1"/>
</dbReference>
<comment type="pathway">
    <text evidence="1">Protein modification; [NiFe] hydrogenase maturation.</text>
</comment>
<evidence type="ECO:0000259" key="10">
    <source>
        <dbReference type="PROSITE" id="PS51160"/>
    </source>
</evidence>
<dbReference type="Pfam" id="PF00708">
    <property type="entry name" value="Acylphosphatase"/>
    <property type="match status" value="1"/>
</dbReference>
<dbReference type="Gene3D" id="3.30.110.120">
    <property type="match status" value="1"/>
</dbReference>
<dbReference type="Gene3D" id="3.90.870.50">
    <property type="match status" value="1"/>
</dbReference>
<comment type="catalytic activity">
    <reaction evidence="7">
        <text>C-terminal L-cysteinyl-[HypE protein] + carbamoyl phosphate + ATP + H2O = C-terminal S-carboxamide-L-cysteinyl-[HypE protein] + AMP + phosphate + diphosphate + H(+)</text>
        <dbReference type="Rhea" id="RHEA:55636"/>
        <dbReference type="Rhea" id="RHEA-COMP:14247"/>
        <dbReference type="Rhea" id="RHEA-COMP:14392"/>
        <dbReference type="ChEBI" id="CHEBI:15377"/>
        <dbReference type="ChEBI" id="CHEBI:15378"/>
        <dbReference type="ChEBI" id="CHEBI:30616"/>
        <dbReference type="ChEBI" id="CHEBI:33019"/>
        <dbReference type="ChEBI" id="CHEBI:43474"/>
        <dbReference type="ChEBI" id="CHEBI:58228"/>
        <dbReference type="ChEBI" id="CHEBI:76913"/>
        <dbReference type="ChEBI" id="CHEBI:139126"/>
        <dbReference type="ChEBI" id="CHEBI:456215"/>
    </reaction>
</comment>
<dbReference type="OrthoDB" id="9808093at2"/>
<dbReference type="InterPro" id="IPR055128">
    <property type="entry name" value="HypF_C_2"/>
</dbReference>
<dbReference type="PANTHER" id="PTHR42959">
    <property type="entry name" value="CARBAMOYLTRANSFERASE"/>
    <property type="match status" value="1"/>
</dbReference>
<keyword evidence="9" id="KW-0378">Hydrolase</keyword>
<evidence type="ECO:0000313" key="13">
    <source>
        <dbReference type="Proteomes" id="UP000198949"/>
    </source>
</evidence>
<keyword evidence="4" id="KW-0479">Metal-binding</keyword>
<name>A0A1G6XQ21_9ACTN</name>
<dbReference type="GO" id="GO:0016874">
    <property type="term" value="F:ligase activity"/>
    <property type="evidence" value="ECO:0007669"/>
    <property type="project" value="UniProtKB-UniRule"/>
</dbReference>
<keyword evidence="13" id="KW-1185">Reference proteome</keyword>
<dbReference type="PROSITE" id="PS51163">
    <property type="entry name" value="YRDC"/>
    <property type="match status" value="1"/>
</dbReference>
<reference evidence="13" key="1">
    <citation type="submission" date="2016-10" db="EMBL/GenBank/DDBJ databases">
        <authorList>
            <person name="Varghese N."/>
            <person name="Submissions S."/>
        </authorList>
    </citation>
    <scope>NUCLEOTIDE SEQUENCE [LARGE SCALE GENOMIC DNA]</scope>
    <source>
        <strain evidence="13">CGMCC 4.3516</strain>
    </source>
</reference>
<protein>
    <recommendedName>
        <fullName evidence="8">Carbamoyltransferase</fullName>
        <ecNumber evidence="8">6.2.-.-</ecNumber>
    </recommendedName>
</protein>
<evidence type="ECO:0000256" key="2">
    <source>
        <dbReference type="ARBA" id="ARBA00008097"/>
    </source>
</evidence>
<dbReference type="NCBIfam" id="TIGR00143">
    <property type="entry name" value="hypF"/>
    <property type="match status" value="1"/>
</dbReference>
<dbReference type="GO" id="GO:0003725">
    <property type="term" value="F:double-stranded RNA binding"/>
    <property type="evidence" value="ECO:0007669"/>
    <property type="project" value="InterPro"/>
</dbReference>
<dbReference type="Pfam" id="PF22521">
    <property type="entry name" value="HypF_C_2"/>
    <property type="match status" value="1"/>
</dbReference>
<dbReference type="GO" id="GO:0016743">
    <property type="term" value="F:carboxyl- or carbamoyltransferase activity"/>
    <property type="evidence" value="ECO:0007669"/>
    <property type="project" value="UniProtKB-UniRule"/>
</dbReference>
<keyword evidence="5" id="KW-0863">Zinc-finger</keyword>
<evidence type="ECO:0000256" key="5">
    <source>
        <dbReference type="ARBA" id="ARBA00022771"/>
    </source>
</evidence>
<evidence type="ECO:0000256" key="8">
    <source>
        <dbReference type="PIRNR" id="PIRNR006256"/>
    </source>
</evidence>
<dbReference type="PROSITE" id="PS00150">
    <property type="entry name" value="ACYLPHOSPHATASE_1"/>
    <property type="match status" value="1"/>
</dbReference>
<dbReference type="InterPro" id="IPR006070">
    <property type="entry name" value="Sua5-like_dom"/>
</dbReference>
<dbReference type="SUPFAM" id="SSF53067">
    <property type="entry name" value="Actin-like ATPase domain"/>
    <property type="match status" value="1"/>
</dbReference>
<dbReference type="InterPro" id="IPR011125">
    <property type="entry name" value="Znf_HypF"/>
</dbReference>
<keyword evidence="3" id="KW-0436">Ligase</keyword>
<dbReference type="InterPro" id="IPR051060">
    <property type="entry name" value="Carbamoyltrans_HypF-like"/>
</dbReference>
<dbReference type="InterPro" id="IPR041440">
    <property type="entry name" value="HypF_C"/>
</dbReference>
<feature type="active site" evidence="9">
    <location>
        <position position="41"/>
    </location>
</feature>
<dbReference type="Pfam" id="PF01300">
    <property type="entry name" value="Sua5_yciO_yrdC"/>
    <property type="match status" value="1"/>
</dbReference>
<dbReference type="GO" id="GO:0008270">
    <property type="term" value="F:zinc ion binding"/>
    <property type="evidence" value="ECO:0007669"/>
    <property type="project" value="UniProtKB-KW"/>
</dbReference>
<dbReference type="SUPFAM" id="SSF54975">
    <property type="entry name" value="Acylphosphatase/BLUF domain-like"/>
    <property type="match status" value="1"/>
</dbReference>
<dbReference type="SUPFAM" id="SSF55821">
    <property type="entry name" value="YrdC/RibB"/>
    <property type="match status" value="1"/>
</dbReference>
<dbReference type="AlphaFoldDB" id="A0A1G6XQ21"/>
<evidence type="ECO:0000256" key="3">
    <source>
        <dbReference type="ARBA" id="ARBA00022598"/>
    </source>
</evidence>
<dbReference type="UniPathway" id="UPA00335"/>
<evidence type="ECO:0000256" key="4">
    <source>
        <dbReference type="ARBA" id="ARBA00022723"/>
    </source>
</evidence>
<organism evidence="12 13">
    <name type="scientific">Glycomyces harbinensis</name>
    <dbReference type="NCBI Taxonomy" id="58114"/>
    <lineage>
        <taxon>Bacteria</taxon>
        <taxon>Bacillati</taxon>
        <taxon>Actinomycetota</taxon>
        <taxon>Actinomycetes</taxon>
        <taxon>Glycomycetales</taxon>
        <taxon>Glycomycetaceae</taxon>
        <taxon>Glycomyces</taxon>
    </lineage>
</organism>
<dbReference type="GO" id="GO:0051604">
    <property type="term" value="P:protein maturation"/>
    <property type="evidence" value="ECO:0007669"/>
    <property type="project" value="TreeGrafter"/>
</dbReference>
<evidence type="ECO:0000313" key="12">
    <source>
        <dbReference type="EMBL" id="SDD79406.1"/>
    </source>
</evidence>
<dbReference type="Gene3D" id="3.30.420.40">
    <property type="match status" value="1"/>
</dbReference>
<dbReference type="GO" id="GO:0003998">
    <property type="term" value="F:acylphosphatase activity"/>
    <property type="evidence" value="ECO:0007669"/>
    <property type="project" value="UniProtKB-EC"/>
</dbReference>
<evidence type="ECO:0000256" key="6">
    <source>
        <dbReference type="ARBA" id="ARBA00022833"/>
    </source>
</evidence>
<dbReference type="Gene3D" id="3.30.420.360">
    <property type="match status" value="1"/>
</dbReference>